<reference evidence="2 3" key="1">
    <citation type="submission" date="2024-03" db="EMBL/GenBank/DDBJ databases">
        <title>Human intestinal bacterial collection.</title>
        <authorList>
            <person name="Pauvert C."/>
            <person name="Hitch T.C.A."/>
            <person name="Clavel T."/>
        </authorList>
    </citation>
    <scope>NUCLEOTIDE SEQUENCE [LARGE SCALE GENOMIC DNA]</scope>
    <source>
        <strain evidence="2 3">CLA-AP-H34</strain>
    </source>
</reference>
<dbReference type="Proteomes" id="UP001440599">
    <property type="component" value="Unassembled WGS sequence"/>
</dbReference>
<dbReference type="PIRSF" id="PIRSF016487">
    <property type="entry name" value="CYTH_UCP016487"/>
    <property type="match status" value="1"/>
</dbReference>
<organism evidence="2 3">
    <name type="scientific">Flavonifractor hominis</name>
    <dbReference type="NCBI Taxonomy" id="3133178"/>
    <lineage>
        <taxon>Bacteria</taxon>
        <taxon>Bacillati</taxon>
        <taxon>Bacillota</taxon>
        <taxon>Clostridia</taxon>
        <taxon>Eubacteriales</taxon>
        <taxon>Oscillospiraceae</taxon>
        <taxon>Flavonifractor</taxon>
    </lineage>
</organism>
<dbReference type="EMBL" id="JBBMFT010000002">
    <property type="protein sequence ID" value="MEQ2455955.1"/>
    <property type="molecule type" value="Genomic_DNA"/>
</dbReference>
<dbReference type="SUPFAM" id="SSF55154">
    <property type="entry name" value="CYTH-like phosphatases"/>
    <property type="match status" value="1"/>
</dbReference>
<feature type="domain" description="CYTH" evidence="1">
    <location>
        <begin position="1"/>
        <end position="159"/>
    </location>
</feature>
<name>A0ABV1EN06_9FIRM</name>
<evidence type="ECO:0000313" key="2">
    <source>
        <dbReference type="EMBL" id="MEQ2455955.1"/>
    </source>
</evidence>
<dbReference type="RefSeq" id="WP_349139551.1">
    <property type="nucleotide sequence ID" value="NZ_JBBMFT010000002.1"/>
</dbReference>
<accession>A0ABV1EN06</accession>
<dbReference type="Gene3D" id="2.40.320.10">
    <property type="entry name" value="Hypothetical Protein Pfu-838710-001"/>
    <property type="match status" value="1"/>
</dbReference>
<evidence type="ECO:0000259" key="1">
    <source>
        <dbReference type="PROSITE" id="PS51707"/>
    </source>
</evidence>
<proteinExistence type="predicted"/>
<evidence type="ECO:0000313" key="3">
    <source>
        <dbReference type="Proteomes" id="UP001440599"/>
    </source>
</evidence>
<protein>
    <recommendedName>
        <fullName evidence="1">CYTH domain-containing protein</fullName>
    </recommendedName>
</protein>
<dbReference type="PROSITE" id="PS51707">
    <property type="entry name" value="CYTH"/>
    <property type="match status" value="1"/>
</dbReference>
<sequence length="161" mass="18178">MEIERRWLVEGWPQQEAASTLEMEQGYFCTRPAVRIRREAVQGGTTAYVLCFKGKGGLSREEIELPLSPDHYTRLKAMLDRPIIEKQQRRYALPGGYTLEVNSVDPALESGFFYAEVEFPDEASALAWAPPAELAGYLCHEVTGQSGESMAAYWERTRLAN</sequence>
<comment type="caution">
    <text evidence="2">The sequence shown here is derived from an EMBL/GenBank/DDBJ whole genome shotgun (WGS) entry which is preliminary data.</text>
</comment>
<dbReference type="InterPro" id="IPR012042">
    <property type="entry name" value="NeuTTM/CthTTM-like"/>
</dbReference>
<gene>
    <name evidence="2" type="ORF">WMO45_05420</name>
</gene>
<keyword evidence="3" id="KW-1185">Reference proteome</keyword>
<dbReference type="InterPro" id="IPR023577">
    <property type="entry name" value="CYTH_domain"/>
</dbReference>
<dbReference type="InterPro" id="IPR033469">
    <property type="entry name" value="CYTH-like_dom_sf"/>
</dbReference>